<reference evidence="1 2" key="1">
    <citation type="submission" date="2018-11" db="EMBL/GenBank/DDBJ databases">
        <title>Genomes From Bacteria Associated with the Canine Oral Cavity: a Test Case for Automated Genome-Based Taxonomic Assignment.</title>
        <authorList>
            <person name="Coil D.A."/>
            <person name="Jospin G."/>
            <person name="Darling A.E."/>
            <person name="Wallis C."/>
            <person name="Davis I.J."/>
            <person name="Harris S."/>
            <person name="Eisen J.A."/>
            <person name="Holcombe L.J."/>
            <person name="O'Flynn C."/>
        </authorList>
    </citation>
    <scope>NUCLEOTIDE SEQUENCE [LARGE SCALE GENOMIC DNA]</scope>
    <source>
        <strain evidence="1 2">OH770</strain>
    </source>
</reference>
<gene>
    <name evidence="1" type="ORF">EII11_01295</name>
</gene>
<evidence type="ECO:0000313" key="1">
    <source>
        <dbReference type="EMBL" id="RRC96315.1"/>
    </source>
</evidence>
<keyword evidence="2" id="KW-1185">Reference proteome</keyword>
<dbReference type="AlphaFoldDB" id="A0A3P1SHR7"/>
<evidence type="ECO:0000313" key="2">
    <source>
        <dbReference type="Proteomes" id="UP000280444"/>
    </source>
</evidence>
<dbReference type="EMBL" id="RQZF01000001">
    <property type="protein sequence ID" value="RRC96315.1"/>
    <property type="molecule type" value="Genomic_DNA"/>
</dbReference>
<name>A0A3P1SHR7_9ACTO</name>
<protein>
    <submittedName>
        <fullName evidence="1">YbjN domain-containing protein</fullName>
    </submittedName>
</protein>
<comment type="caution">
    <text evidence="1">The sequence shown here is derived from an EMBL/GenBank/DDBJ whole genome shotgun (WGS) entry which is preliminary data.</text>
</comment>
<accession>A0A3P1SHR7</accession>
<organism evidence="1 2">
    <name type="scientific">Schaalia canis</name>
    <dbReference type="NCBI Taxonomy" id="100469"/>
    <lineage>
        <taxon>Bacteria</taxon>
        <taxon>Bacillati</taxon>
        <taxon>Actinomycetota</taxon>
        <taxon>Actinomycetes</taxon>
        <taxon>Actinomycetales</taxon>
        <taxon>Actinomycetaceae</taxon>
        <taxon>Schaalia</taxon>
    </lineage>
</organism>
<dbReference type="OrthoDB" id="4420706at2"/>
<proteinExistence type="predicted"/>
<dbReference type="RefSeq" id="WP_124867778.1">
    <property type="nucleotide sequence ID" value="NZ_RQZF01000001.1"/>
</dbReference>
<dbReference type="InterPro" id="IPR019660">
    <property type="entry name" value="Put_sensory_transdc_reg_YbjN"/>
</dbReference>
<sequence>MWFRKKADAAEVTMPVTLDRLEEAMKRKEWSYERHENYLSSIFESFGTVIELGSENRFFSVYVWSSAYYDDGSRFDEALAWAEQWNENTIFGTARPYVDDDGDLMMRVDTSMLTLSGLSDEQLDEFLDIAIACGVQAVDAYVKDLGIEEKRRSESDD</sequence>
<dbReference type="Pfam" id="PF10722">
    <property type="entry name" value="YbjN"/>
    <property type="match status" value="1"/>
</dbReference>
<dbReference type="Proteomes" id="UP000280444">
    <property type="component" value="Unassembled WGS sequence"/>
</dbReference>